<sequence length="214" mass="22608">MGLYPACNIPWIDTVVNKFAANATEYNRADFLKCCTAPGECYDAFSGGCPYGSLSCTVGNSRYACRYSNYEILDGTCFHEGSLAVTRSLPCCPSLLTNFLKTESCMSGFLRVSKSTVCCKDDSNPASCQWVLGCIGYTSFNGIGAQTTGVYYGFNPDTISSGDPYCVQEVSLGNEVEPDCLAMSFPQSGCALGASGQSPTSAPPAPPTSSTSTR</sequence>
<reference evidence="2" key="1">
    <citation type="journal article" date="2020" name="Fungal Divers.">
        <title>Resolving the Mortierellaceae phylogeny through synthesis of multi-gene phylogenetics and phylogenomics.</title>
        <authorList>
            <person name="Vandepol N."/>
            <person name="Liber J."/>
            <person name="Desiro A."/>
            <person name="Na H."/>
            <person name="Kennedy M."/>
            <person name="Barry K."/>
            <person name="Grigoriev I.V."/>
            <person name="Miller A.N."/>
            <person name="O'Donnell K."/>
            <person name="Stajich J.E."/>
            <person name="Bonito G."/>
        </authorList>
    </citation>
    <scope>NUCLEOTIDE SEQUENCE</scope>
    <source>
        <strain evidence="2">KOD948</strain>
    </source>
</reference>
<feature type="region of interest" description="Disordered" evidence="1">
    <location>
        <begin position="193"/>
        <end position="214"/>
    </location>
</feature>
<feature type="non-terminal residue" evidence="2">
    <location>
        <position position="214"/>
    </location>
</feature>
<protein>
    <submittedName>
        <fullName evidence="2">Uncharacterized protein</fullName>
    </submittedName>
</protein>
<accession>A0A9P6TVU4</accession>
<dbReference type="Proteomes" id="UP000726737">
    <property type="component" value="Unassembled WGS sequence"/>
</dbReference>
<evidence type="ECO:0000313" key="3">
    <source>
        <dbReference type="Proteomes" id="UP000726737"/>
    </source>
</evidence>
<keyword evidence="3" id="KW-1185">Reference proteome</keyword>
<dbReference type="EMBL" id="JAAAJA010000830">
    <property type="protein sequence ID" value="KAG0249378.1"/>
    <property type="molecule type" value="Genomic_DNA"/>
</dbReference>
<evidence type="ECO:0000256" key="1">
    <source>
        <dbReference type="SAM" id="MobiDB-lite"/>
    </source>
</evidence>
<gene>
    <name evidence="2" type="ORF">BG011_009371</name>
</gene>
<name>A0A9P6TVU4_9FUNG</name>
<evidence type="ECO:0000313" key="2">
    <source>
        <dbReference type="EMBL" id="KAG0249378.1"/>
    </source>
</evidence>
<comment type="caution">
    <text evidence="2">The sequence shown here is derived from an EMBL/GenBank/DDBJ whole genome shotgun (WGS) entry which is preliminary data.</text>
</comment>
<dbReference type="OrthoDB" id="2390738at2759"/>
<dbReference type="AlphaFoldDB" id="A0A9P6TVU4"/>
<organism evidence="2 3">
    <name type="scientific">Mortierella polycephala</name>
    <dbReference type="NCBI Taxonomy" id="41804"/>
    <lineage>
        <taxon>Eukaryota</taxon>
        <taxon>Fungi</taxon>
        <taxon>Fungi incertae sedis</taxon>
        <taxon>Mucoromycota</taxon>
        <taxon>Mortierellomycotina</taxon>
        <taxon>Mortierellomycetes</taxon>
        <taxon>Mortierellales</taxon>
        <taxon>Mortierellaceae</taxon>
        <taxon>Mortierella</taxon>
    </lineage>
</organism>
<proteinExistence type="predicted"/>